<feature type="compositionally biased region" description="Basic and acidic residues" evidence="1">
    <location>
        <begin position="40"/>
        <end position="66"/>
    </location>
</feature>
<comment type="caution">
    <text evidence="2">The sequence shown here is derived from an EMBL/GenBank/DDBJ whole genome shotgun (WGS) entry which is preliminary data.</text>
</comment>
<organism evidence="2 3">
    <name type="scientific">Seohaeicola saemankumensis</name>
    <dbReference type="NCBI Taxonomy" id="481181"/>
    <lineage>
        <taxon>Bacteria</taxon>
        <taxon>Pseudomonadati</taxon>
        <taxon>Pseudomonadota</taxon>
        <taxon>Alphaproteobacteria</taxon>
        <taxon>Rhodobacterales</taxon>
        <taxon>Roseobacteraceae</taxon>
        <taxon>Seohaeicola</taxon>
    </lineage>
</organism>
<feature type="region of interest" description="Disordered" evidence="1">
    <location>
        <begin position="1"/>
        <end position="66"/>
    </location>
</feature>
<gene>
    <name evidence="2" type="ORF">ACFQ3C_18430</name>
</gene>
<protein>
    <submittedName>
        <fullName evidence="2">Uncharacterized protein</fullName>
    </submittedName>
</protein>
<evidence type="ECO:0000313" key="3">
    <source>
        <dbReference type="Proteomes" id="UP001597151"/>
    </source>
</evidence>
<evidence type="ECO:0000256" key="1">
    <source>
        <dbReference type="SAM" id="MobiDB-lite"/>
    </source>
</evidence>
<sequence>MTRDKTQKSDNSNHGLGAKGTISQAGRSGGRLPRDIGTLDELKRANERPAGKTRVKKSDEKEGRSE</sequence>
<dbReference type="EMBL" id="JBHTKR010000010">
    <property type="protein sequence ID" value="MFD1196646.1"/>
    <property type="molecule type" value="Genomic_DNA"/>
</dbReference>
<accession>A0ABW3TKZ0</accession>
<keyword evidence="3" id="KW-1185">Reference proteome</keyword>
<dbReference type="Proteomes" id="UP001597151">
    <property type="component" value="Unassembled WGS sequence"/>
</dbReference>
<evidence type="ECO:0000313" key="2">
    <source>
        <dbReference type="EMBL" id="MFD1196646.1"/>
    </source>
</evidence>
<name>A0ABW3TKZ0_9RHOB</name>
<proteinExistence type="predicted"/>
<reference evidence="3" key="1">
    <citation type="journal article" date="2019" name="Int. J. Syst. Evol. Microbiol.">
        <title>The Global Catalogue of Microorganisms (GCM) 10K type strain sequencing project: providing services to taxonomists for standard genome sequencing and annotation.</title>
        <authorList>
            <consortium name="The Broad Institute Genomics Platform"/>
            <consortium name="The Broad Institute Genome Sequencing Center for Infectious Disease"/>
            <person name="Wu L."/>
            <person name="Ma J."/>
        </authorList>
    </citation>
    <scope>NUCLEOTIDE SEQUENCE [LARGE SCALE GENOMIC DNA]</scope>
    <source>
        <strain evidence="3">CCUG 55328</strain>
    </source>
</reference>
<dbReference type="RefSeq" id="WP_380795036.1">
    <property type="nucleotide sequence ID" value="NZ_JBHTKR010000010.1"/>
</dbReference>